<dbReference type="EMBL" id="CAJFCW020000003">
    <property type="protein sequence ID" value="CAG9101177.1"/>
    <property type="molecule type" value="Genomic_DNA"/>
</dbReference>
<accession>A0A811KCW4</accession>
<organism evidence="4 5">
    <name type="scientific">Bursaphelenchus okinawaensis</name>
    <dbReference type="NCBI Taxonomy" id="465554"/>
    <lineage>
        <taxon>Eukaryota</taxon>
        <taxon>Metazoa</taxon>
        <taxon>Ecdysozoa</taxon>
        <taxon>Nematoda</taxon>
        <taxon>Chromadorea</taxon>
        <taxon>Rhabditida</taxon>
        <taxon>Tylenchina</taxon>
        <taxon>Tylenchomorpha</taxon>
        <taxon>Aphelenchoidea</taxon>
        <taxon>Aphelenchoididae</taxon>
        <taxon>Bursaphelenchus</taxon>
    </lineage>
</organism>
<comment type="similarity">
    <text evidence="1">Belongs to the histone H2B family.</text>
</comment>
<dbReference type="GO" id="GO:0003677">
    <property type="term" value="F:DNA binding"/>
    <property type="evidence" value="ECO:0007669"/>
    <property type="project" value="InterPro"/>
</dbReference>
<dbReference type="Proteomes" id="UP000614601">
    <property type="component" value="Unassembled WGS sequence"/>
</dbReference>
<keyword evidence="5" id="KW-1185">Reference proteome</keyword>
<gene>
    <name evidence="4" type="ORF">BOKJ2_LOCUS5170</name>
</gene>
<feature type="region of interest" description="Disordered" evidence="2">
    <location>
        <begin position="1"/>
        <end position="22"/>
    </location>
</feature>
<dbReference type="EMBL" id="CAJFDH010000003">
    <property type="protein sequence ID" value="CAD5213593.1"/>
    <property type="molecule type" value="Genomic_DNA"/>
</dbReference>
<dbReference type="Proteomes" id="UP000783686">
    <property type="component" value="Unassembled WGS sequence"/>
</dbReference>
<dbReference type="GO" id="GO:0000786">
    <property type="term" value="C:nucleosome"/>
    <property type="evidence" value="ECO:0007669"/>
    <property type="project" value="InterPro"/>
</dbReference>
<feature type="domain" description="Core Histone H2A/H2B/H3" evidence="3">
    <location>
        <begin position="8"/>
        <end position="90"/>
    </location>
</feature>
<reference evidence="4" key="1">
    <citation type="submission" date="2020-09" db="EMBL/GenBank/DDBJ databases">
        <authorList>
            <person name="Kikuchi T."/>
        </authorList>
    </citation>
    <scope>NUCLEOTIDE SEQUENCE</scope>
    <source>
        <strain evidence="4">SH1</strain>
    </source>
</reference>
<dbReference type="SUPFAM" id="SSF47113">
    <property type="entry name" value="Histone-fold"/>
    <property type="match status" value="1"/>
</dbReference>
<evidence type="ECO:0000256" key="1">
    <source>
        <dbReference type="ARBA" id="ARBA00006846"/>
    </source>
</evidence>
<sequence>MAKTKSPGKKSRGTIQRVRKKPKSQGYRLYILRLLKKIRPGVNISNTAMNTLNDMTKTLISRLNYEAAVLTDARRIATIREKDVLAAAKLLMKGDLLAHSIMECRKATANYDQGPVVEKGGKKKRKKK</sequence>
<name>A0A811KCW4_9BILA</name>
<dbReference type="GO" id="GO:0046982">
    <property type="term" value="F:protein heterodimerization activity"/>
    <property type="evidence" value="ECO:0007669"/>
    <property type="project" value="InterPro"/>
</dbReference>
<comment type="caution">
    <text evidence="4">The sequence shown here is derived from an EMBL/GenBank/DDBJ whole genome shotgun (WGS) entry which is preliminary data.</text>
</comment>
<evidence type="ECO:0000313" key="5">
    <source>
        <dbReference type="Proteomes" id="UP000614601"/>
    </source>
</evidence>
<dbReference type="Gene3D" id="1.10.20.10">
    <property type="entry name" value="Histone, subunit A"/>
    <property type="match status" value="1"/>
</dbReference>
<dbReference type="SMART" id="SM00427">
    <property type="entry name" value="H2B"/>
    <property type="match status" value="1"/>
</dbReference>
<dbReference type="Pfam" id="PF00125">
    <property type="entry name" value="Histone"/>
    <property type="match status" value="1"/>
</dbReference>
<dbReference type="PANTHER" id="PTHR23428">
    <property type="entry name" value="HISTONE H2B"/>
    <property type="match status" value="1"/>
</dbReference>
<proteinExistence type="inferred from homology"/>
<dbReference type="InterPro" id="IPR009072">
    <property type="entry name" value="Histone-fold"/>
</dbReference>
<dbReference type="InterPro" id="IPR000558">
    <property type="entry name" value="Histone_H2B"/>
</dbReference>
<dbReference type="InterPro" id="IPR007125">
    <property type="entry name" value="H2A/H2B/H3"/>
</dbReference>
<dbReference type="GO" id="GO:0030527">
    <property type="term" value="F:structural constituent of chromatin"/>
    <property type="evidence" value="ECO:0007669"/>
    <property type="project" value="InterPro"/>
</dbReference>
<dbReference type="AlphaFoldDB" id="A0A811KCW4"/>
<protein>
    <recommendedName>
        <fullName evidence="3">Core Histone H2A/H2B/H3 domain-containing protein</fullName>
    </recommendedName>
</protein>
<evidence type="ECO:0000259" key="3">
    <source>
        <dbReference type="Pfam" id="PF00125"/>
    </source>
</evidence>
<dbReference type="PRINTS" id="PR00621">
    <property type="entry name" value="HISTONEH2B"/>
</dbReference>
<evidence type="ECO:0000256" key="2">
    <source>
        <dbReference type="SAM" id="MobiDB-lite"/>
    </source>
</evidence>
<evidence type="ECO:0000313" key="4">
    <source>
        <dbReference type="EMBL" id="CAD5213593.1"/>
    </source>
</evidence>